<dbReference type="PANTHER" id="PTHR39173">
    <property type="entry name" value="ACETYLTRANSFERASE"/>
    <property type="match status" value="1"/>
</dbReference>
<protein>
    <recommendedName>
        <fullName evidence="1">N-acetyltransferase domain-containing protein</fullName>
    </recommendedName>
</protein>
<reference evidence="2 3" key="1">
    <citation type="journal article" date="2012" name="BMC Genomics">
        <title>Comparative genomic analysis of the genus Staphylococcus including Staphylococcus aureus and its newly described sister species Staphylococcus simiae.</title>
        <authorList>
            <person name="Suzuki H."/>
            <person name="Lefebure T."/>
            <person name="Pavinski Bitar P."/>
            <person name="Stanhope M.J."/>
        </authorList>
    </citation>
    <scope>NUCLEOTIDE SEQUENCE [LARGE SCALE GENOMIC DNA]</scope>
    <source>
        <strain evidence="2 3">CCM 7213</strain>
    </source>
</reference>
<dbReference type="OrthoDB" id="9797989at2"/>
<dbReference type="EMBL" id="AEUN01000535">
    <property type="protein sequence ID" value="EHJ06877.1"/>
    <property type="molecule type" value="Genomic_DNA"/>
</dbReference>
<feature type="domain" description="N-acetyltransferase" evidence="1">
    <location>
        <begin position="8"/>
        <end position="85"/>
    </location>
</feature>
<dbReference type="SUPFAM" id="SSF55729">
    <property type="entry name" value="Acyl-CoA N-acyltransferases (Nat)"/>
    <property type="match status" value="1"/>
</dbReference>
<organism evidence="2 3">
    <name type="scientific">Staphylococcus simiae CCM 7213 = CCUG 51256</name>
    <dbReference type="NCBI Taxonomy" id="911238"/>
    <lineage>
        <taxon>Bacteria</taxon>
        <taxon>Bacillati</taxon>
        <taxon>Bacillota</taxon>
        <taxon>Bacilli</taxon>
        <taxon>Bacillales</taxon>
        <taxon>Staphylococcaceae</taxon>
        <taxon>Staphylococcus</taxon>
    </lineage>
</organism>
<dbReference type="Pfam" id="PF00583">
    <property type="entry name" value="Acetyltransf_1"/>
    <property type="match status" value="1"/>
</dbReference>
<evidence type="ECO:0000259" key="1">
    <source>
        <dbReference type="Pfam" id="PF00583"/>
    </source>
</evidence>
<dbReference type="RefSeq" id="WP_002465095.1">
    <property type="nucleotide sequence ID" value="NZ_AEUN01000535.1"/>
</dbReference>
<dbReference type="InterPro" id="IPR000182">
    <property type="entry name" value="GNAT_dom"/>
</dbReference>
<evidence type="ECO:0000313" key="2">
    <source>
        <dbReference type="EMBL" id="EHJ06877.1"/>
    </source>
</evidence>
<dbReference type="PATRIC" id="fig|911238.3.peg.2125"/>
<evidence type="ECO:0000313" key="3">
    <source>
        <dbReference type="Proteomes" id="UP000005413"/>
    </source>
</evidence>
<dbReference type="PANTHER" id="PTHR39173:SF1">
    <property type="entry name" value="ACETYLTRANSFERASE"/>
    <property type="match status" value="1"/>
</dbReference>
<dbReference type="InterPro" id="IPR016181">
    <property type="entry name" value="Acyl_CoA_acyltransferase"/>
</dbReference>
<comment type="caution">
    <text evidence="2">The sequence shown here is derived from an EMBL/GenBank/DDBJ whole genome shotgun (WGS) entry which is preliminary data.</text>
</comment>
<sequence length="113" mass="12836">MSTSTTLFCFDEYIDNILGAINIRHHLNEQLQQIGGHIGYGVSPGYRALGIAKFMVTVALEILTEMNITQVLITYDDNNIASQKVINHFKAKEIMSYLKQEGKKVRRYIIDLS</sequence>
<keyword evidence="3" id="KW-1185">Reference proteome</keyword>
<gene>
    <name evidence="2" type="ORF">SS7213T_12062</name>
</gene>
<accession>G5JLP5</accession>
<dbReference type="Gene3D" id="3.40.630.30">
    <property type="match status" value="1"/>
</dbReference>
<dbReference type="Proteomes" id="UP000005413">
    <property type="component" value="Unassembled WGS sequence"/>
</dbReference>
<proteinExistence type="predicted"/>
<dbReference type="AlphaFoldDB" id="G5JLP5"/>
<name>G5JLP5_9STAP</name>
<dbReference type="GO" id="GO:0016747">
    <property type="term" value="F:acyltransferase activity, transferring groups other than amino-acyl groups"/>
    <property type="evidence" value="ECO:0007669"/>
    <property type="project" value="InterPro"/>
</dbReference>